<dbReference type="InterPro" id="IPR050105">
    <property type="entry name" value="MoCo_biosynth_MoaA/MoaC"/>
</dbReference>
<evidence type="ECO:0000256" key="8">
    <source>
        <dbReference type="ARBA" id="ARBA00023134"/>
    </source>
</evidence>
<dbReference type="SFLD" id="SFLDG01383">
    <property type="entry name" value="cyclic_pyranopterin_phosphate"/>
    <property type="match status" value="1"/>
</dbReference>
<feature type="binding site" evidence="12">
    <location>
        <position position="155"/>
    </location>
    <ligand>
        <name>GTP</name>
        <dbReference type="ChEBI" id="CHEBI:37565"/>
    </ligand>
</feature>
<keyword evidence="10 12" id="KW-0456">Lyase</keyword>
<feature type="binding site" evidence="12">
    <location>
        <position position="271"/>
    </location>
    <ligand>
        <name>[4Fe-4S] cluster</name>
        <dbReference type="ChEBI" id="CHEBI:49883"/>
        <label>2</label>
        <note>4Fe-4S-substrate</note>
    </ligand>
</feature>
<dbReference type="Gene3D" id="3.20.20.70">
    <property type="entry name" value="Aldolase class I"/>
    <property type="match status" value="1"/>
</dbReference>
<keyword evidence="3 12" id="KW-0949">S-adenosyl-L-methionine</keyword>
<sequence length="325" mass="36556">MMDDYKRNINYLRISVTDRCNLRCVYCMPPEGVKQTPHWEILSLEEISRVVDAASDIGIRKIRITGGEPLVRKNILELFQAISANPAIDDLSITTNGVLFADMAEDLKKAGLKRVNFSLDSLVPENFKDITRVGKFDDVWRGIRKALELELHPVKLNVVAVRGVNDGEFADFARLSREMPLHIRFIELMPIGECNPWAVGNFISAEEIIQRLQQEFGPLETQIKVTGSGPAKYYRLPGARGTIGFITAISEHFCGSCNRLRLTANGQLRPCLYGNQEFDLKTPLRNGAGRQELAALMAKAIRHKPGRHHMQDGWTDRRVMSQIGG</sequence>
<dbReference type="CDD" id="cd21117">
    <property type="entry name" value="Twitch_MoaA"/>
    <property type="match status" value="1"/>
</dbReference>
<dbReference type="SFLD" id="SFLDG01067">
    <property type="entry name" value="SPASM/twitch_domain_containing"/>
    <property type="match status" value="1"/>
</dbReference>
<dbReference type="InterPro" id="IPR040064">
    <property type="entry name" value="MoaA-like"/>
</dbReference>
<dbReference type="InterPro" id="IPR000385">
    <property type="entry name" value="MoaA_NifB_PqqE_Fe-S-bd_CS"/>
</dbReference>
<dbReference type="AlphaFoldDB" id="A0A1M4YLQ7"/>
<dbReference type="InterPro" id="IPR013785">
    <property type="entry name" value="Aldolase_TIM"/>
</dbReference>
<evidence type="ECO:0000256" key="4">
    <source>
        <dbReference type="ARBA" id="ARBA00022723"/>
    </source>
</evidence>
<dbReference type="SMART" id="SM00729">
    <property type="entry name" value="Elp3"/>
    <property type="match status" value="1"/>
</dbReference>
<feature type="binding site" evidence="12">
    <location>
        <position position="13"/>
    </location>
    <ligand>
        <name>GTP</name>
        <dbReference type="ChEBI" id="CHEBI:37565"/>
    </ligand>
</feature>
<comment type="cofactor">
    <cofactor evidence="12">
        <name>[4Fe-4S] cluster</name>
        <dbReference type="ChEBI" id="CHEBI:49883"/>
    </cofactor>
    <text evidence="12">Binds 2 [4Fe-4S] clusters. Binds 1 [4Fe-4S] cluster coordinated with 3 cysteines and an exchangeable S-adenosyl-L-methionine and 1 [4Fe-4S] cluster coordinated with 3 cysteines and the GTP-derived substrate.</text>
</comment>
<dbReference type="GO" id="GO:0061798">
    <property type="term" value="F:GTP 3',8'-cyclase activity"/>
    <property type="evidence" value="ECO:0007669"/>
    <property type="project" value="UniProtKB-UniRule"/>
</dbReference>
<dbReference type="InterPro" id="IPR013483">
    <property type="entry name" value="MoaA"/>
</dbReference>
<keyword evidence="2 12" id="KW-0004">4Fe-4S</keyword>
<evidence type="ECO:0000256" key="7">
    <source>
        <dbReference type="ARBA" id="ARBA00023014"/>
    </source>
</evidence>
<dbReference type="HAMAP" id="MF_01225_B">
    <property type="entry name" value="MoaA_B"/>
    <property type="match status" value="1"/>
</dbReference>
<feature type="binding site" evidence="12">
    <location>
        <position position="254"/>
    </location>
    <ligand>
        <name>[4Fe-4S] cluster</name>
        <dbReference type="ChEBI" id="CHEBI:49883"/>
        <label>2</label>
        <note>4Fe-4S-substrate</note>
    </ligand>
</feature>
<dbReference type="NCBIfam" id="TIGR02666">
    <property type="entry name" value="moaA"/>
    <property type="match status" value="1"/>
</dbReference>
<feature type="domain" description="Radical SAM core" evidence="13">
    <location>
        <begin position="4"/>
        <end position="219"/>
    </location>
</feature>
<comment type="catalytic activity">
    <reaction evidence="11 12">
        <text>GTP + AH2 + S-adenosyl-L-methionine = (8S)-3',8-cyclo-7,8-dihydroguanosine 5'-triphosphate + 5'-deoxyadenosine + L-methionine + A + H(+)</text>
        <dbReference type="Rhea" id="RHEA:49576"/>
        <dbReference type="ChEBI" id="CHEBI:13193"/>
        <dbReference type="ChEBI" id="CHEBI:15378"/>
        <dbReference type="ChEBI" id="CHEBI:17319"/>
        <dbReference type="ChEBI" id="CHEBI:17499"/>
        <dbReference type="ChEBI" id="CHEBI:37565"/>
        <dbReference type="ChEBI" id="CHEBI:57844"/>
        <dbReference type="ChEBI" id="CHEBI:59789"/>
        <dbReference type="ChEBI" id="CHEBI:131766"/>
        <dbReference type="EC" id="4.1.99.22"/>
    </reaction>
</comment>
<gene>
    <name evidence="12" type="primary">moaA</name>
    <name evidence="14" type="ORF">SAMN02745133_01730</name>
</gene>
<dbReference type="SFLD" id="SFLDS00029">
    <property type="entry name" value="Radical_SAM"/>
    <property type="match status" value="1"/>
</dbReference>
<name>A0A1M4YLQ7_9FIRM</name>
<dbReference type="InterPro" id="IPR058240">
    <property type="entry name" value="rSAM_sf"/>
</dbReference>
<protein>
    <recommendedName>
        <fullName evidence="1 12">GTP 3',8-cyclase</fullName>
        <ecNumber evidence="1 12">4.1.99.22</ecNumber>
    </recommendedName>
    <alternativeName>
        <fullName evidence="12">Molybdenum cofactor biosynthesis protein A</fullName>
    </alternativeName>
</protein>
<comment type="subunit">
    <text evidence="12">Monomer and homodimer.</text>
</comment>
<keyword evidence="15" id="KW-1185">Reference proteome</keyword>
<dbReference type="GO" id="GO:1904047">
    <property type="term" value="F:S-adenosyl-L-methionine binding"/>
    <property type="evidence" value="ECO:0007669"/>
    <property type="project" value="UniProtKB-UniRule"/>
</dbReference>
<dbReference type="OrthoDB" id="9763993at2"/>
<feature type="binding site" evidence="12">
    <location>
        <position position="27"/>
    </location>
    <ligand>
        <name>[4Fe-4S] cluster</name>
        <dbReference type="ChEBI" id="CHEBI:49883"/>
        <label>1</label>
        <note>4Fe-4S-S-AdoMet</note>
    </ligand>
</feature>
<keyword evidence="4 12" id="KW-0479">Metal-binding</keyword>
<dbReference type="CDD" id="cd01335">
    <property type="entry name" value="Radical_SAM"/>
    <property type="match status" value="1"/>
</dbReference>
<proteinExistence type="inferred from homology"/>
<feature type="binding site" evidence="12">
    <location>
        <position position="94"/>
    </location>
    <ligand>
        <name>GTP</name>
        <dbReference type="ChEBI" id="CHEBI:37565"/>
    </ligand>
</feature>
<evidence type="ECO:0000313" key="14">
    <source>
        <dbReference type="EMBL" id="SHF06588.1"/>
    </source>
</evidence>
<dbReference type="NCBIfam" id="NF001199">
    <property type="entry name" value="PRK00164.2-1"/>
    <property type="match status" value="1"/>
</dbReference>
<dbReference type="InterPro" id="IPR006638">
    <property type="entry name" value="Elp3/MiaA/NifB-like_rSAM"/>
</dbReference>
<dbReference type="SUPFAM" id="SSF102114">
    <property type="entry name" value="Radical SAM enzymes"/>
    <property type="match status" value="1"/>
</dbReference>
<feature type="binding site" evidence="12">
    <location>
        <position position="257"/>
    </location>
    <ligand>
        <name>[4Fe-4S] cluster</name>
        <dbReference type="ChEBI" id="CHEBI:49883"/>
        <label>2</label>
        <note>4Fe-4S-substrate</note>
    </ligand>
</feature>
<dbReference type="UniPathway" id="UPA00344"/>
<feature type="binding site" evidence="12">
    <location>
        <position position="26"/>
    </location>
    <ligand>
        <name>S-adenosyl-L-methionine</name>
        <dbReference type="ChEBI" id="CHEBI:59789"/>
    </ligand>
</feature>
<dbReference type="PANTHER" id="PTHR22960:SF0">
    <property type="entry name" value="MOLYBDENUM COFACTOR BIOSYNTHESIS PROTEIN 1"/>
    <property type="match status" value="1"/>
</dbReference>
<comment type="pathway">
    <text evidence="12">Cofactor biosynthesis; molybdopterin biosynthesis.</text>
</comment>
<dbReference type="GO" id="GO:0006777">
    <property type="term" value="P:Mo-molybdopterin cofactor biosynthetic process"/>
    <property type="evidence" value="ECO:0007669"/>
    <property type="project" value="UniProtKB-UniRule"/>
</dbReference>
<evidence type="ECO:0000256" key="3">
    <source>
        <dbReference type="ARBA" id="ARBA00022691"/>
    </source>
</evidence>
<dbReference type="SFLD" id="SFLDG01386">
    <property type="entry name" value="main_SPASM_domain-containing"/>
    <property type="match status" value="1"/>
</dbReference>
<dbReference type="PANTHER" id="PTHR22960">
    <property type="entry name" value="MOLYBDOPTERIN COFACTOR SYNTHESIS PROTEIN A"/>
    <property type="match status" value="1"/>
</dbReference>
<keyword evidence="6 12" id="KW-0408">Iron</keyword>
<dbReference type="GO" id="GO:0051539">
    <property type="term" value="F:4 iron, 4 sulfur cluster binding"/>
    <property type="evidence" value="ECO:0007669"/>
    <property type="project" value="UniProtKB-UniRule"/>
</dbReference>
<organism evidence="14 15">
    <name type="scientific">Desulforamulus putei DSM 12395</name>
    <dbReference type="NCBI Taxonomy" id="1121429"/>
    <lineage>
        <taxon>Bacteria</taxon>
        <taxon>Bacillati</taxon>
        <taxon>Bacillota</taxon>
        <taxon>Clostridia</taxon>
        <taxon>Eubacteriales</taxon>
        <taxon>Peptococcaceae</taxon>
        <taxon>Desulforamulus</taxon>
    </lineage>
</organism>
<keyword evidence="7 12" id="KW-0411">Iron-sulfur</keyword>
<dbReference type="Pfam" id="PF04055">
    <property type="entry name" value="Radical_SAM"/>
    <property type="match status" value="1"/>
</dbReference>
<dbReference type="InterPro" id="IPR007197">
    <property type="entry name" value="rSAM"/>
</dbReference>
<keyword evidence="8 12" id="KW-0342">GTP-binding</keyword>
<dbReference type="PROSITE" id="PS51918">
    <property type="entry name" value="RADICAL_SAM"/>
    <property type="match status" value="1"/>
</dbReference>
<evidence type="ECO:0000313" key="15">
    <source>
        <dbReference type="Proteomes" id="UP000184148"/>
    </source>
</evidence>
<dbReference type="Proteomes" id="UP000184148">
    <property type="component" value="Unassembled WGS sequence"/>
</dbReference>
<evidence type="ECO:0000256" key="10">
    <source>
        <dbReference type="ARBA" id="ARBA00023239"/>
    </source>
</evidence>
<feature type="binding site" evidence="12">
    <location>
        <position position="63"/>
    </location>
    <ligand>
        <name>GTP</name>
        <dbReference type="ChEBI" id="CHEBI:37565"/>
    </ligand>
</feature>
<evidence type="ECO:0000256" key="1">
    <source>
        <dbReference type="ARBA" id="ARBA00012167"/>
    </source>
</evidence>
<evidence type="ECO:0000256" key="12">
    <source>
        <dbReference type="HAMAP-Rule" id="MF_01225"/>
    </source>
</evidence>
<evidence type="ECO:0000256" key="9">
    <source>
        <dbReference type="ARBA" id="ARBA00023150"/>
    </source>
</evidence>
<comment type="similarity">
    <text evidence="12">Belongs to the radical SAM superfamily. MoaA family.</text>
</comment>
<evidence type="ECO:0000259" key="13">
    <source>
        <dbReference type="PROSITE" id="PS51918"/>
    </source>
</evidence>
<dbReference type="Pfam" id="PF06463">
    <property type="entry name" value="Mob_synth_C"/>
    <property type="match status" value="1"/>
</dbReference>
<dbReference type="STRING" id="1121429.SAMN02745133_01730"/>
<dbReference type="PROSITE" id="PS01305">
    <property type="entry name" value="MOAA_NIFB_PQQE"/>
    <property type="match status" value="1"/>
</dbReference>
<evidence type="ECO:0000256" key="11">
    <source>
        <dbReference type="ARBA" id="ARBA00048697"/>
    </source>
</evidence>
<dbReference type="EC" id="4.1.99.22" evidence="1 12"/>
<evidence type="ECO:0000256" key="2">
    <source>
        <dbReference type="ARBA" id="ARBA00022485"/>
    </source>
</evidence>
<keyword evidence="5 12" id="KW-0547">Nucleotide-binding</keyword>
<evidence type="ECO:0000256" key="6">
    <source>
        <dbReference type="ARBA" id="ARBA00023004"/>
    </source>
</evidence>
<accession>A0A1M4YLQ7</accession>
<dbReference type="InterPro" id="IPR010505">
    <property type="entry name" value="MoaA_twitch"/>
</dbReference>
<dbReference type="GO" id="GO:0046872">
    <property type="term" value="F:metal ion binding"/>
    <property type="evidence" value="ECO:0007669"/>
    <property type="project" value="UniProtKB-KW"/>
</dbReference>
<reference evidence="15" key="1">
    <citation type="submission" date="2016-11" db="EMBL/GenBank/DDBJ databases">
        <authorList>
            <person name="Varghese N."/>
            <person name="Submissions S."/>
        </authorList>
    </citation>
    <scope>NUCLEOTIDE SEQUENCE [LARGE SCALE GENOMIC DNA]</scope>
    <source>
        <strain evidence="15">DSM 12395</strain>
    </source>
</reference>
<feature type="binding site" evidence="12">
    <location>
        <position position="24"/>
    </location>
    <ligand>
        <name>[4Fe-4S] cluster</name>
        <dbReference type="ChEBI" id="CHEBI:49883"/>
        <label>1</label>
        <note>4Fe-4S-S-AdoMet</note>
    </ligand>
</feature>
<feature type="binding site" evidence="12">
    <location>
        <position position="189"/>
    </location>
    <ligand>
        <name>S-adenosyl-L-methionine</name>
        <dbReference type="ChEBI" id="CHEBI:59789"/>
    </ligand>
</feature>
<evidence type="ECO:0000256" key="5">
    <source>
        <dbReference type="ARBA" id="ARBA00022741"/>
    </source>
</evidence>
<feature type="binding site" evidence="12">
    <location>
        <begin position="259"/>
        <end position="261"/>
    </location>
    <ligand>
        <name>GTP</name>
        <dbReference type="ChEBI" id="CHEBI:37565"/>
    </ligand>
</feature>
<keyword evidence="9 12" id="KW-0501">Molybdenum cofactor biosynthesis</keyword>
<comment type="function">
    <text evidence="12">Catalyzes the cyclization of GTP to (8S)-3',8-cyclo-7,8-dihydroguanosine 5'-triphosphate.</text>
</comment>
<feature type="binding site" evidence="12">
    <location>
        <position position="20"/>
    </location>
    <ligand>
        <name>[4Fe-4S] cluster</name>
        <dbReference type="ChEBI" id="CHEBI:49883"/>
        <label>1</label>
        <note>4Fe-4S-S-AdoMet</note>
    </ligand>
</feature>
<feature type="binding site" evidence="12">
    <location>
        <position position="118"/>
    </location>
    <ligand>
        <name>S-adenosyl-L-methionine</name>
        <dbReference type="ChEBI" id="CHEBI:59789"/>
    </ligand>
</feature>
<dbReference type="GO" id="GO:0061799">
    <property type="term" value="F:cyclic pyranopterin monophosphate synthase activity"/>
    <property type="evidence" value="ECO:0007669"/>
    <property type="project" value="TreeGrafter"/>
</dbReference>
<dbReference type="RefSeq" id="WP_073238720.1">
    <property type="nucleotide sequence ID" value="NZ_FQUY01000011.1"/>
</dbReference>
<dbReference type="GO" id="GO:0005525">
    <property type="term" value="F:GTP binding"/>
    <property type="evidence" value="ECO:0007669"/>
    <property type="project" value="UniProtKB-UniRule"/>
</dbReference>
<dbReference type="EMBL" id="FQUY01000011">
    <property type="protein sequence ID" value="SHF06588.1"/>
    <property type="molecule type" value="Genomic_DNA"/>
</dbReference>
<feature type="binding site" evidence="12">
    <location>
        <position position="67"/>
    </location>
    <ligand>
        <name>S-adenosyl-L-methionine</name>
        <dbReference type="ChEBI" id="CHEBI:59789"/>
    </ligand>
</feature>